<name>A0ABU5N340_9MICO</name>
<dbReference type="RefSeq" id="WP_194423081.1">
    <property type="nucleotide sequence ID" value="NZ_BAAAPT010000001.1"/>
</dbReference>
<keyword evidence="2 4" id="KW-0560">Oxidoreductase</keyword>
<evidence type="ECO:0000313" key="7">
    <source>
        <dbReference type="EMBL" id="MDZ8160347.1"/>
    </source>
</evidence>
<evidence type="ECO:0000256" key="1">
    <source>
        <dbReference type="ARBA" id="ARBA00005854"/>
    </source>
</evidence>
<feature type="domain" description="D-isomer specific 2-hydroxyacid dehydrogenase NAD-binding" evidence="6">
    <location>
        <begin position="137"/>
        <end position="315"/>
    </location>
</feature>
<keyword evidence="8" id="KW-1185">Reference proteome</keyword>
<dbReference type="Pfam" id="PF02826">
    <property type="entry name" value="2-Hacid_dh_C"/>
    <property type="match status" value="1"/>
</dbReference>
<keyword evidence="3" id="KW-0520">NAD</keyword>
<protein>
    <submittedName>
        <fullName evidence="7">Hydroxyacid dehydrogenase</fullName>
    </submittedName>
</protein>
<dbReference type="InterPro" id="IPR036291">
    <property type="entry name" value="NAD(P)-bd_dom_sf"/>
</dbReference>
<dbReference type="PANTHER" id="PTHR10996">
    <property type="entry name" value="2-HYDROXYACID DEHYDROGENASE-RELATED"/>
    <property type="match status" value="1"/>
</dbReference>
<comment type="similarity">
    <text evidence="1 4">Belongs to the D-isomer specific 2-hydroxyacid dehydrogenase family.</text>
</comment>
<accession>A0ABU5N340</accession>
<dbReference type="EMBL" id="JAWJYN010000001">
    <property type="protein sequence ID" value="MDZ8160347.1"/>
    <property type="molecule type" value="Genomic_DNA"/>
</dbReference>
<dbReference type="SUPFAM" id="SSF51735">
    <property type="entry name" value="NAD(P)-binding Rossmann-fold domains"/>
    <property type="match status" value="1"/>
</dbReference>
<dbReference type="InterPro" id="IPR006139">
    <property type="entry name" value="D-isomer_2_OHA_DH_cat_dom"/>
</dbReference>
<dbReference type="InterPro" id="IPR006140">
    <property type="entry name" value="D-isomer_DH_NAD-bd"/>
</dbReference>
<evidence type="ECO:0000256" key="3">
    <source>
        <dbReference type="ARBA" id="ARBA00023027"/>
    </source>
</evidence>
<dbReference type="InterPro" id="IPR050223">
    <property type="entry name" value="D-isomer_2-hydroxyacid_DH"/>
</dbReference>
<evidence type="ECO:0000256" key="4">
    <source>
        <dbReference type="RuleBase" id="RU003719"/>
    </source>
</evidence>
<proteinExistence type="inferred from homology"/>
<feature type="domain" description="D-isomer specific 2-hydroxyacid dehydrogenase catalytic" evidence="5">
    <location>
        <begin position="45"/>
        <end position="342"/>
    </location>
</feature>
<sequence>MTRVDAPRSDRPGADVANPDELGLGRYAVAMSSDDLARRLFGQDLELLRAAPGVAELPVVTAFDDETFARLADVDVLVTGWGAPAITAEVLDRLPRLSTVIHAGGGTDALIAPEIRSRLQRSNAGSINAIPVAEYSLAMIMLACRQVFASQRIYRQVRGRVDREQTFPDAGLFGQTVGLVGASRIGRRVIDLLRPFSVHILLADPYLTEDDAFTLGVELAPLDEVMRRSDVVSLHPPLNDETRGMIGAREIALMRDGATLLNTSRGGVVDLPALQSELLSGRIEAILDVTDPFEPLPADSPLWECENVVLTPHVAGSMGTELRRMGEHVADELTRALRGQPLEADESPAR</sequence>
<evidence type="ECO:0000313" key="8">
    <source>
        <dbReference type="Proteomes" id="UP001291912"/>
    </source>
</evidence>
<dbReference type="Gene3D" id="3.40.50.720">
    <property type="entry name" value="NAD(P)-binding Rossmann-like Domain"/>
    <property type="match status" value="2"/>
</dbReference>
<gene>
    <name evidence="7" type="ORF">R2Q92_00750</name>
</gene>
<dbReference type="CDD" id="cd12167">
    <property type="entry name" value="2-Hacid_dh_8"/>
    <property type="match status" value="1"/>
</dbReference>
<dbReference type="SUPFAM" id="SSF52283">
    <property type="entry name" value="Formate/glycerate dehydrogenase catalytic domain-like"/>
    <property type="match status" value="1"/>
</dbReference>
<comment type="caution">
    <text evidence="7">The sequence shown here is derived from an EMBL/GenBank/DDBJ whole genome shotgun (WGS) entry which is preliminary data.</text>
</comment>
<dbReference type="PANTHER" id="PTHR10996:SF178">
    <property type="entry name" value="2-HYDROXYACID DEHYDROGENASE YGL185C-RELATED"/>
    <property type="match status" value="1"/>
</dbReference>
<evidence type="ECO:0000259" key="6">
    <source>
        <dbReference type="Pfam" id="PF02826"/>
    </source>
</evidence>
<dbReference type="Proteomes" id="UP001291912">
    <property type="component" value="Unassembled WGS sequence"/>
</dbReference>
<evidence type="ECO:0000256" key="2">
    <source>
        <dbReference type="ARBA" id="ARBA00023002"/>
    </source>
</evidence>
<reference evidence="7 8" key="1">
    <citation type="submission" date="2023-10" db="EMBL/GenBank/DDBJ databases">
        <title>Microbacterium xanthum sp. nov., isolated from seaweed.</title>
        <authorList>
            <person name="Lee S.D."/>
        </authorList>
    </citation>
    <scope>NUCLEOTIDE SEQUENCE [LARGE SCALE GENOMIC DNA]</scope>
    <source>
        <strain evidence="7 8">KCTC 19124</strain>
    </source>
</reference>
<dbReference type="Pfam" id="PF00389">
    <property type="entry name" value="2-Hacid_dh"/>
    <property type="match status" value="1"/>
</dbReference>
<organism evidence="7 8">
    <name type="scientific">Microbacterium aquimaris</name>
    <dbReference type="NCBI Taxonomy" id="459816"/>
    <lineage>
        <taxon>Bacteria</taxon>
        <taxon>Bacillati</taxon>
        <taxon>Actinomycetota</taxon>
        <taxon>Actinomycetes</taxon>
        <taxon>Micrococcales</taxon>
        <taxon>Microbacteriaceae</taxon>
        <taxon>Microbacterium</taxon>
    </lineage>
</organism>
<evidence type="ECO:0000259" key="5">
    <source>
        <dbReference type="Pfam" id="PF00389"/>
    </source>
</evidence>